<feature type="non-terminal residue" evidence="17">
    <location>
        <position position="1"/>
    </location>
</feature>
<evidence type="ECO:0000256" key="7">
    <source>
        <dbReference type="ARBA" id="ARBA00023002"/>
    </source>
</evidence>
<dbReference type="EMBL" id="MU005765">
    <property type="protein sequence ID" value="KAF2713004.1"/>
    <property type="molecule type" value="Genomic_DNA"/>
</dbReference>
<evidence type="ECO:0000256" key="12">
    <source>
        <dbReference type="ARBA" id="ARBA00023326"/>
    </source>
</evidence>
<evidence type="ECO:0000256" key="4">
    <source>
        <dbReference type="ARBA" id="ARBA00022723"/>
    </source>
</evidence>
<keyword evidence="5" id="KW-0732">Signal</keyword>
<evidence type="ECO:0000256" key="13">
    <source>
        <dbReference type="ARBA" id="ARBA00044502"/>
    </source>
</evidence>
<evidence type="ECO:0000256" key="5">
    <source>
        <dbReference type="ARBA" id="ARBA00022729"/>
    </source>
</evidence>
<gene>
    <name evidence="17" type="ORF">K504DRAFT_371382</name>
</gene>
<accession>A0A6G1KJJ4</accession>
<comment type="catalytic activity">
    <reaction evidence="14">
        <text>[(1-&gt;4)-beta-D-glucosyl]n+m + reduced acceptor + O2 = 4-dehydro-beta-D-glucosyl-[(1-&gt;4)-beta-D-glucosyl]n-1 + [(1-&gt;4)-beta-D-glucosyl]m + acceptor + H2O.</text>
        <dbReference type="EC" id="1.14.99.56"/>
    </reaction>
</comment>
<dbReference type="InterPro" id="IPR049892">
    <property type="entry name" value="AA9"/>
</dbReference>
<name>A0A6G1KJJ4_9PLEO</name>
<evidence type="ECO:0000256" key="15">
    <source>
        <dbReference type="ARBA" id="ARBA00047174"/>
    </source>
</evidence>
<keyword evidence="7" id="KW-0560">Oxidoreductase</keyword>
<evidence type="ECO:0000256" key="6">
    <source>
        <dbReference type="ARBA" id="ARBA00023001"/>
    </source>
</evidence>
<dbReference type="GO" id="GO:0004497">
    <property type="term" value="F:monooxygenase activity"/>
    <property type="evidence" value="ECO:0007669"/>
    <property type="project" value="UniProtKB-KW"/>
</dbReference>
<reference evidence="17" key="1">
    <citation type="journal article" date="2020" name="Stud. Mycol.">
        <title>101 Dothideomycetes genomes: a test case for predicting lifestyles and emergence of pathogens.</title>
        <authorList>
            <person name="Haridas S."/>
            <person name="Albert R."/>
            <person name="Binder M."/>
            <person name="Bloem J."/>
            <person name="Labutti K."/>
            <person name="Salamov A."/>
            <person name="Andreopoulos B."/>
            <person name="Baker S."/>
            <person name="Barry K."/>
            <person name="Bills G."/>
            <person name="Bluhm B."/>
            <person name="Cannon C."/>
            <person name="Castanera R."/>
            <person name="Culley D."/>
            <person name="Daum C."/>
            <person name="Ezra D."/>
            <person name="Gonzalez J."/>
            <person name="Henrissat B."/>
            <person name="Kuo A."/>
            <person name="Liang C."/>
            <person name="Lipzen A."/>
            <person name="Lutzoni F."/>
            <person name="Magnuson J."/>
            <person name="Mondo S."/>
            <person name="Nolan M."/>
            <person name="Ohm R."/>
            <person name="Pangilinan J."/>
            <person name="Park H.-J."/>
            <person name="Ramirez L."/>
            <person name="Alfaro M."/>
            <person name="Sun H."/>
            <person name="Tritt A."/>
            <person name="Yoshinaga Y."/>
            <person name="Zwiers L.-H."/>
            <person name="Turgeon B."/>
            <person name="Goodwin S."/>
            <person name="Spatafora J."/>
            <person name="Crous P."/>
            <person name="Grigoriev I."/>
        </authorList>
    </citation>
    <scope>NUCLEOTIDE SEQUENCE</scope>
    <source>
        <strain evidence="17">CBS 279.74</strain>
    </source>
</reference>
<dbReference type="PANTHER" id="PTHR33353:SF10">
    <property type="entry name" value="ENDO-BETA-1,4-GLUCANASE D"/>
    <property type="match status" value="1"/>
</dbReference>
<evidence type="ECO:0000259" key="16">
    <source>
        <dbReference type="Pfam" id="PF03443"/>
    </source>
</evidence>
<keyword evidence="10" id="KW-1015">Disulfide bond</keyword>
<sequence length="187" mass="20781">DIHSLDYRCGRNRSVTGARSGVATVVAGSKVGFKPGSWTVKVSEGCNFGVTKSEEDRKTGTTNGEYFKVAQMGPYHATRWFNLWDRPSRFSEFNFTIPATTPPGFYLLIVEGIYPKLDLERTQLYASCAQVEIVGLGGVHTENRGRWGFPGARGFRFDEGVLIPMDIQHNKVDLAKYKVPGPKVWTG</sequence>
<keyword evidence="8" id="KW-0186">Copper</keyword>
<protein>
    <recommendedName>
        <fullName evidence="15">lytic cellulose monooxygenase (C4-dehydrogenating)</fullName>
        <ecNumber evidence="15">1.14.99.56</ecNumber>
    </recommendedName>
</protein>
<evidence type="ECO:0000313" key="17">
    <source>
        <dbReference type="EMBL" id="KAF2713004.1"/>
    </source>
</evidence>
<dbReference type="GO" id="GO:0046872">
    <property type="term" value="F:metal ion binding"/>
    <property type="evidence" value="ECO:0007669"/>
    <property type="project" value="UniProtKB-KW"/>
</dbReference>
<dbReference type="PANTHER" id="PTHR33353">
    <property type="entry name" value="PUTATIVE (AFU_ORTHOLOGUE AFUA_1G12560)-RELATED"/>
    <property type="match status" value="1"/>
</dbReference>
<keyword evidence="4" id="KW-0479">Metal-binding</keyword>
<dbReference type="GO" id="GO:0030245">
    <property type="term" value="P:cellulose catabolic process"/>
    <property type="evidence" value="ECO:0007669"/>
    <property type="project" value="UniProtKB-KW"/>
</dbReference>
<proteinExistence type="inferred from homology"/>
<organism evidence="17 18">
    <name type="scientific">Pleomassaria siparia CBS 279.74</name>
    <dbReference type="NCBI Taxonomy" id="1314801"/>
    <lineage>
        <taxon>Eukaryota</taxon>
        <taxon>Fungi</taxon>
        <taxon>Dikarya</taxon>
        <taxon>Ascomycota</taxon>
        <taxon>Pezizomycotina</taxon>
        <taxon>Dothideomycetes</taxon>
        <taxon>Pleosporomycetidae</taxon>
        <taxon>Pleosporales</taxon>
        <taxon>Pleomassariaceae</taxon>
        <taxon>Pleomassaria</taxon>
    </lineage>
</organism>
<evidence type="ECO:0000256" key="2">
    <source>
        <dbReference type="ARBA" id="ARBA00004613"/>
    </source>
</evidence>
<comment type="cofactor">
    <cofactor evidence="1">
        <name>Cu(2+)</name>
        <dbReference type="ChEBI" id="CHEBI:29036"/>
    </cofactor>
</comment>
<evidence type="ECO:0000256" key="8">
    <source>
        <dbReference type="ARBA" id="ARBA00023008"/>
    </source>
</evidence>
<evidence type="ECO:0000256" key="11">
    <source>
        <dbReference type="ARBA" id="ARBA00023277"/>
    </source>
</evidence>
<evidence type="ECO:0000256" key="10">
    <source>
        <dbReference type="ARBA" id="ARBA00023157"/>
    </source>
</evidence>
<dbReference type="AlphaFoldDB" id="A0A6G1KJJ4"/>
<comment type="similarity">
    <text evidence="13">Belongs to the polysaccharide monooxygenase AA9 family.</text>
</comment>
<keyword evidence="9 17" id="KW-0503">Monooxygenase</keyword>
<evidence type="ECO:0000313" key="18">
    <source>
        <dbReference type="Proteomes" id="UP000799428"/>
    </source>
</evidence>
<dbReference type="OrthoDB" id="6038816at2759"/>
<evidence type="ECO:0000256" key="3">
    <source>
        <dbReference type="ARBA" id="ARBA00022525"/>
    </source>
</evidence>
<keyword evidence="18" id="KW-1185">Reference proteome</keyword>
<dbReference type="GO" id="GO:0005576">
    <property type="term" value="C:extracellular region"/>
    <property type="evidence" value="ECO:0007669"/>
    <property type="project" value="UniProtKB-SubCell"/>
</dbReference>
<keyword evidence="6" id="KW-0136">Cellulose degradation</keyword>
<comment type="subcellular location">
    <subcellularLocation>
        <location evidence="2">Secreted</location>
    </subcellularLocation>
</comment>
<keyword evidence="12" id="KW-0624">Polysaccharide degradation</keyword>
<dbReference type="Pfam" id="PF03443">
    <property type="entry name" value="AA9"/>
    <property type="match status" value="1"/>
</dbReference>
<dbReference type="EC" id="1.14.99.56" evidence="15"/>
<keyword evidence="3" id="KW-0964">Secreted</keyword>
<evidence type="ECO:0000256" key="14">
    <source>
        <dbReference type="ARBA" id="ARBA00045077"/>
    </source>
</evidence>
<keyword evidence="11" id="KW-0119">Carbohydrate metabolism</keyword>
<evidence type="ECO:0000256" key="1">
    <source>
        <dbReference type="ARBA" id="ARBA00001973"/>
    </source>
</evidence>
<evidence type="ECO:0000256" key="9">
    <source>
        <dbReference type="ARBA" id="ARBA00023033"/>
    </source>
</evidence>
<dbReference type="InterPro" id="IPR005103">
    <property type="entry name" value="AA9_LPMO"/>
</dbReference>
<dbReference type="Proteomes" id="UP000799428">
    <property type="component" value="Unassembled WGS sequence"/>
</dbReference>
<dbReference type="Gene3D" id="2.70.50.70">
    <property type="match status" value="1"/>
</dbReference>
<feature type="domain" description="Auxiliary Activity family 9 catalytic" evidence="16">
    <location>
        <begin position="2"/>
        <end position="153"/>
    </location>
</feature>